<dbReference type="SUPFAM" id="SSF116878">
    <property type="entry name" value="TrmE connector domain"/>
    <property type="match status" value="1"/>
</dbReference>
<dbReference type="STRING" id="663278.Ethha_2795"/>
<dbReference type="CDD" id="cd14858">
    <property type="entry name" value="TrmE_N"/>
    <property type="match status" value="1"/>
</dbReference>
<dbReference type="PROSITE" id="PS51709">
    <property type="entry name" value="G_TRME"/>
    <property type="match status" value="1"/>
</dbReference>
<dbReference type="Gene3D" id="3.40.50.300">
    <property type="entry name" value="P-loop containing nucleotide triphosphate hydrolases"/>
    <property type="match status" value="1"/>
</dbReference>
<dbReference type="InterPro" id="IPR004520">
    <property type="entry name" value="GTPase_MnmE"/>
</dbReference>
<keyword evidence="6 10" id="KW-0378">Hydrolase</keyword>
<evidence type="ECO:0000256" key="7">
    <source>
        <dbReference type="ARBA" id="ARBA00022842"/>
    </source>
</evidence>
<feature type="binding site" evidence="10">
    <location>
        <position position="254"/>
    </location>
    <ligand>
        <name>K(+)</name>
        <dbReference type="ChEBI" id="CHEBI:29103"/>
    </ligand>
</feature>
<evidence type="ECO:0000256" key="2">
    <source>
        <dbReference type="ARBA" id="ARBA00022490"/>
    </source>
</evidence>
<dbReference type="Gene3D" id="3.30.1360.120">
    <property type="entry name" value="Probable tRNA modification gtpase trme, domain 1"/>
    <property type="match status" value="1"/>
</dbReference>
<evidence type="ECO:0000256" key="10">
    <source>
        <dbReference type="HAMAP-Rule" id="MF_00379"/>
    </source>
</evidence>
<feature type="binding site" evidence="10">
    <location>
        <position position="230"/>
    </location>
    <ligand>
        <name>K(+)</name>
        <dbReference type="ChEBI" id="CHEBI:29103"/>
    </ligand>
</feature>
<sequence length="455" mass="49118">MQFEPIAAIATPHGTGGIGVIRLSGDGAFTVAQRVFHAKSGKALADMAGYTAAFGQVCDVDGPVDEAVVLVFRAPKSYTGEDVVEISCHGGETILRRTLAALLATGARLAGPGEFTRRAFLHGRIDLTEAEAVMQLIGAQSADAVRAAIAQHEGALYREIRQIKEILYQLSAELAAFFDYPDDDIPALTRESVLPRLAEVQEKLEKLCVQYETGRVLRDGVTVAIVGKPNVGKSTLMNRLLGEERSIVTEIAGTTRDVVEESAQFAGMTLHLFDTAGLRETDDPVERIGVARAKSKIEQAMLVFVLFDGSRPLDGEDESIFSMLQGKRVIAILNKADLPQRCDMARIRSVFPDMVSISAAEAHGMDALETRLRDRFRLEAIDPRAGMLANARQLDCALRAKTAVMESRQGLIAGFTLDVLSVGLQTAEDALAELTGEQASEAVIEKVFAQFCVGK</sequence>
<evidence type="ECO:0000256" key="8">
    <source>
        <dbReference type="ARBA" id="ARBA00022958"/>
    </source>
</evidence>
<organism evidence="13 14">
    <name type="scientific">Ethanoligenens harbinense (strain DSM 18485 / JCM 12961 / CGMCC 1.5033 / YUAN-3)</name>
    <dbReference type="NCBI Taxonomy" id="663278"/>
    <lineage>
        <taxon>Bacteria</taxon>
        <taxon>Bacillati</taxon>
        <taxon>Bacillota</taxon>
        <taxon>Clostridia</taxon>
        <taxon>Eubacteriales</taxon>
        <taxon>Oscillospiraceae</taxon>
        <taxon>Ethanoligenens</taxon>
    </lineage>
</organism>
<dbReference type="KEGG" id="eha:Ethha_2795"/>
<keyword evidence="2 10" id="KW-0963">Cytoplasm</keyword>
<keyword evidence="7 10" id="KW-0460">Magnesium</keyword>
<keyword evidence="5 10" id="KW-0547">Nucleotide-binding</keyword>
<comment type="caution">
    <text evidence="10">Lacks conserved residue(s) required for the propagation of feature annotation.</text>
</comment>
<dbReference type="InterPro" id="IPR005225">
    <property type="entry name" value="Small_GTP-bd"/>
</dbReference>
<proteinExistence type="inferred from homology"/>
<feature type="binding site" evidence="10">
    <location>
        <position position="234"/>
    </location>
    <ligand>
        <name>Mg(2+)</name>
        <dbReference type="ChEBI" id="CHEBI:18420"/>
    </ligand>
</feature>
<feature type="binding site" evidence="10">
    <location>
        <begin position="274"/>
        <end position="277"/>
    </location>
    <ligand>
        <name>GTP</name>
        <dbReference type="ChEBI" id="CHEBI:37565"/>
    </ligand>
</feature>
<keyword evidence="4 10" id="KW-0479">Metal-binding</keyword>
<accession>E6U8G8</accession>
<comment type="cofactor">
    <cofactor evidence="10">
        <name>K(+)</name>
        <dbReference type="ChEBI" id="CHEBI:29103"/>
    </cofactor>
    <text evidence="10">Binds 1 potassium ion per subunit.</text>
</comment>
<dbReference type="EMBL" id="CP002400">
    <property type="protein sequence ID" value="ADU28287.1"/>
    <property type="molecule type" value="Genomic_DNA"/>
</dbReference>
<keyword evidence="14" id="KW-1185">Reference proteome</keyword>
<dbReference type="RefSeq" id="WP_013486630.1">
    <property type="nucleotide sequence ID" value="NZ_CP025286.1"/>
</dbReference>
<comment type="function">
    <text evidence="10">Exhibits a very high intrinsic GTPase hydrolysis rate. Involved in the addition of a carboxymethylaminomethyl (cmnm) group at the wobble position (U34) of certain tRNAs, forming tRNA-cmnm(5)s(2)U34.</text>
</comment>
<dbReference type="FunFam" id="3.30.1360.120:FF:000003">
    <property type="entry name" value="tRNA modification GTPase MnmE"/>
    <property type="match status" value="1"/>
</dbReference>
<gene>
    <name evidence="10" type="primary">mnmE</name>
    <name evidence="10" type="synonym">trmE</name>
    <name evidence="13" type="ordered locus">Ethha_2795</name>
</gene>
<dbReference type="Gene3D" id="1.20.120.430">
    <property type="entry name" value="tRNA modification GTPase MnmE domain 2"/>
    <property type="match status" value="1"/>
</dbReference>
<feature type="domain" description="TrmE-type G" evidence="12">
    <location>
        <begin position="220"/>
        <end position="377"/>
    </location>
</feature>
<comment type="subunit">
    <text evidence="10">Homodimer. Heterotetramer of two MnmE and two MnmG subunits.</text>
</comment>
<dbReference type="EC" id="3.6.-.-" evidence="10"/>
<evidence type="ECO:0000256" key="1">
    <source>
        <dbReference type="ARBA" id="ARBA00011043"/>
    </source>
</evidence>
<dbReference type="Proteomes" id="UP000001551">
    <property type="component" value="Chromosome"/>
</dbReference>
<dbReference type="GO" id="GO:0005829">
    <property type="term" value="C:cytosol"/>
    <property type="evidence" value="ECO:0007669"/>
    <property type="project" value="TreeGrafter"/>
</dbReference>
<dbReference type="NCBIfam" id="TIGR00450">
    <property type="entry name" value="mnmE_trmE_thdF"/>
    <property type="match status" value="1"/>
</dbReference>
<feature type="binding site" evidence="10">
    <location>
        <position position="249"/>
    </location>
    <ligand>
        <name>K(+)</name>
        <dbReference type="ChEBI" id="CHEBI:29103"/>
    </ligand>
</feature>
<keyword evidence="8 10" id="KW-0630">Potassium</keyword>
<comment type="similarity">
    <text evidence="1 10 11">Belongs to the TRAFAC class TrmE-Era-EngA-EngB-Septin-like GTPase superfamily. TrmE GTPase family.</text>
</comment>
<dbReference type="Pfam" id="PF01926">
    <property type="entry name" value="MMR_HSR1"/>
    <property type="match status" value="1"/>
</dbReference>
<dbReference type="InterPro" id="IPR006073">
    <property type="entry name" value="GTP-bd"/>
</dbReference>
<reference evidence="13 14" key="1">
    <citation type="submission" date="2010-12" db="EMBL/GenBank/DDBJ databases">
        <title>Complete sequence of Ethanoligenens harbinense YUAN-3.</title>
        <authorList>
            <person name="Lucas S."/>
            <person name="Copeland A."/>
            <person name="Lapidus A."/>
            <person name="Cheng J.-F."/>
            <person name="Bruce D."/>
            <person name="Goodwin L."/>
            <person name="Pitluck S."/>
            <person name="Chertkov O."/>
            <person name="Misra M."/>
            <person name="Detter J.C."/>
            <person name="Han C."/>
            <person name="Tapia R."/>
            <person name="Land M."/>
            <person name="Hauser L."/>
            <person name="Jeffries C."/>
            <person name="Kyrpides N."/>
            <person name="Ivanova N."/>
            <person name="Mikhailova N."/>
            <person name="Wang A."/>
            <person name="Mouttaki H."/>
            <person name="He Z."/>
            <person name="Zhou J."/>
            <person name="Hemme C.L."/>
            <person name="Woyke T."/>
        </authorList>
    </citation>
    <scope>NUCLEOTIDE SEQUENCE [LARGE SCALE GENOMIC DNA]</scope>
    <source>
        <strain evidence="14">DSM 18485 / JCM 12961 / CGMCC 1.5033 / YUAN-3</strain>
    </source>
</reference>
<feature type="binding site" evidence="10">
    <location>
        <begin position="249"/>
        <end position="255"/>
    </location>
    <ligand>
        <name>GTP</name>
        <dbReference type="ChEBI" id="CHEBI:37565"/>
    </ligand>
</feature>
<comment type="subcellular location">
    <subcellularLocation>
        <location evidence="10">Cytoplasm</location>
    </subcellularLocation>
</comment>
<dbReference type="PANTHER" id="PTHR42714">
    <property type="entry name" value="TRNA MODIFICATION GTPASE GTPBP3"/>
    <property type="match status" value="1"/>
</dbReference>
<feature type="binding site" evidence="10">
    <location>
        <position position="255"/>
    </location>
    <ligand>
        <name>Mg(2+)</name>
        <dbReference type="ChEBI" id="CHEBI:18420"/>
    </ligand>
</feature>
<feature type="binding site" evidence="10">
    <location>
        <position position="251"/>
    </location>
    <ligand>
        <name>K(+)</name>
        <dbReference type="ChEBI" id="CHEBI:29103"/>
    </ligand>
</feature>
<dbReference type="InterPro" id="IPR031168">
    <property type="entry name" value="G_TrmE"/>
</dbReference>
<evidence type="ECO:0000259" key="12">
    <source>
        <dbReference type="PROSITE" id="PS51709"/>
    </source>
</evidence>
<dbReference type="SUPFAM" id="SSF52540">
    <property type="entry name" value="P-loop containing nucleoside triphosphate hydrolases"/>
    <property type="match status" value="1"/>
</dbReference>
<dbReference type="InterPro" id="IPR027368">
    <property type="entry name" value="MnmE_dom2"/>
</dbReference>
<dbReference type="FunFam" id="3.40.50.300:FF:001376">
    <property type="entry name" value="tRNA modification GTPase MnmE"/>
    <property type="match status" value="1"/>
</dbReference>
<keyword evidence="3 10" id="KW-0819">tRNA processing</keyword>
<protein>
    <recommendedName>
        <fullName evidence="10">tRNA modification GTPase MnmE</fullName>
        <ecNumber evidence="10">3.6.-.-</ecNumber>
    </recommendedName>
</protein>
<feature type="binding site" evidence="10">
    <location>
        <begin position="230"/>
        <end position="235"/>
    </location>
    <ligand>
        <name>GTP</name>
        <dbReference type="ChEBI" id="CHEBI:37565"/>
    </ligand>
</feature>
<evidence type="ECO:0000256" key="3">
    <source>
        <dbReference type="ARBA" id="ARBA00022694"/>
    </source>
</evidence>
<dbReference type="Pfam" id="PF10396">
    <property type="entry name" value="TrmE_N"/>
    <property type="match status" value="1"/>
</dbReference>
<evidence type="ECO:0000256" key="9">
    <source>
        <dbReference type="ARBA" id="ARBA00023134"/>
    </source>
</evidence>
<dbReference type="GO" id="GO:0042802">
    <property type="term" value="F:identical protein binding"/>
    <property type="evidence" value="ECO:0007669"/>
    <property type="project" value="UniProtKB-ARBA"/>
</dbReference>
<dbReference type="eggNOG" id="COG0486">
    <property type="taxonomic scope" value="Bacteria"/>
</dbReference>
<feature type="binding site" evidence="10">
    <location>
        <position position="455"/>
    </location>
    <ligand>
        <name>(6S)-5-formyl-5,6,7,8-tetrahydrofolate</name>
        <dbReference type="ChEBI" id="CHEBI:57457"/>
    </ligand>
</feature>
<keyword evidence="9 10" id="KW-0342">GTP-binding</keyword>
<dbReference type="PANTHER" id="PTHR42714:SF2">
    <property type="entry name" value="TRNA MODIFICATION GTPASE GTPBP3, MITOCHONDRIAL"/>
    <property type="match status" value="1"/>
</dbReference>
<evidence type="ECO:0000256" key="5">
    <source>
        <dbReference type="ARBA" id="ARBA00022741"/>
    </source>
</evidence>
<evidence type="ECO:0000256" key="4">
    <source>
        <dbReference type="ARBA" id="ARBA00022723"/>
    </source>
</evidence>
<evidence type="ECO:0000256" key="11">
    <source>
        <dbReference type="RuleBase" id="RU003313"/>
    </source>
</evidence>
<evidence type="ECO:0000313" key="14">
    <source>
        <dbReference type="Proteomes" id="UP000001551"/>
    </source>
</evidence>
<dbReference type="GO" id="GO:0046872">
    <property type="term" value="F:metal ion binding"/>
    <property type="evidence" value="ECO:0007669"/>
    <property type="project" value="UniProtKB-KW"/>
</dbReference>
<dbReference type="CDD" id="cd04164">
    <property type="entry name" value="trmE"/>
    <property type="match status" value="1"/>
</dbReference>
<dbReference type="AlphaFoldDB" id="E6U8G8"/>
<evidence type="ECO:0000256" key="6">
    <source>
        <dbReference type="ARBA" id="ARBA00022801"/>
    </source>
</evidence>
<feature type="binding site" evidence="10">
    <location>
        <position position="22"/>
    </location>
    <ligand>
        <name>(6S)-5-formyl-5,6,7,8-tetrahydrofolate</name>
        <dbReference type="ChEBI" id="CHEBI:57457"/>
    </ligand>
</feature>
<dbReference type="GO" id="GO:0003924">
    <property type="term" value="F:GTPase activity"/>
    <property type="evidence" value="ECO:0007669"/>
    <property type="project" value="UniProtKB-UniRule"/>
</dbReference>
<name>E6U8G8_ETHHY</name>
<dbReference type="GO" id="GO:0005525">
    <property type="term" value="F:GTP binding"/>
    <property type="evidence" value="ECO:0007669"/>
    <property type="project" value="UniProtKB-UniRule"/>
</dbReference>
<dbReference type="InterPro" id="IPR025867">
    <property type="entry name" value="MnmE_helical"/>
</dbReference>
<dbReference type="InterPro" id="IPR018948">
    <property type="entry name" value="GTP-bd_TrmE_N"/>
</dbReference>
<dbReference type="Pfam" id="PF12631">
    <property type="entry name" value="MnmE_helical"/>
    <property type="match status" value="1"/>
</dbReference>
<dbReference type="GO" id="GO:0002098">
    <property type="term" value="P:tRNA wobble uridine modification"/>
    <property type="evidence" value="ECO:0007669"/>
    <property type="project" value="TreeGrafter"/>
</dbReference>
<dbReference type="HOGENOM" id="CLU_019624_4_1_9"/>
<feature type="binding site" evidence="10">
    <location>
        <position position="124"/>
    </location>
    <ligand>
        <name>(6S)-5-formyl-5,6,7,8-tetrahydrofolate</name>
        <dbReference type="ChEBI" id="CHEBI:57457"/>
    </ligand>
</feature>
<dbReference type="NCBIfam" id="TIGR00231">
    <property type="entry name" value="small_GTP"/>
    <property type="match status" value="1"/>
</dbReference>
<dbReference type="HAMAP" id="MF_00379">
    <property type="entry name" value="GTPase_MnmE"/>
    <property type="match status" value="1"/>
</dbReference>
<feature type="binding site" evidence="10">
    <location>
        <begin position="334"/>
        <end position="337"/>
    </location>
    <ligand>
        <name>GTP</name>
        <dbReference type="ChEBI" id="CHEBI:37565"/>
    </ligand>
</feature>
<evidence type="ECO:0000313" key="13">
    <source>
        <dbReference type="EMBL" id="ADU28287.1"/>
    </source>
</evidence>
<dbReference type="GO" id="GO:0030488">
    <property type="term" value="P:tRNA methylation"/>
    <property type="evidence" value="ECO:0007669"/>
    <property type="project" value="TreeGrafter"/>
</dbReference>
<dbReference type="InterPro" id="IPR027266">
    <property type="entry name" value="TrmE/GcvT-like"/>
</dbReference>
<dbReference type="InterPro" id="IPR027417">
    <property type="entry name" value="P-loop_NTPase"/>
</dbReference>
<feature type="binding site" evidence="10">
    <location>
        <position position="85"/>
    </location>
    <ligand>
        <name>(6S)-5-formyl-5,6,7,8-tetrahydrofolate</name>
        <dbReference type="ChEBI" id="CHEBI:57457"/>
    </ligand>
</feature>